<dbReference type="InterPro" id="IPR018485">
    <property type="entry name" value="FGGY_C"/>
</dbReference>
<dbReference type="EC" id="2.7.1.-" evidence="10"/>
<evidence type="ECO:0000313" key="11">
    <source>
        <dbReference type="Proteomes" id="UP001482520"/>
    </source>
</evidence>
<dbReference type="InterPro" id="IPR013449">
    <property type="entry name" value="Rhamnulokinase"/>
</dbReference>
<keyword evidence="7" id="KW-0684">Rhamnose metabolism</keyword>
<keyword evidence="6" id="KW-0067">ATP-binding</keyword>
<keyword evidence="2" id="KW-0859">Xylose metabolism</keyword>
<sequence>MSPGTPATPVAAPGAPLRVAAVDLGATSGRVMAATVAPGHLALTEVHRFANGAVPVRGSLYWDVVGLHREVLAGLRAVARSGPLHGIGIDSWAVDYGLLDRDGALLGNVHSHRDRRTDGVAAEVLRTVPAEELYAVTGLQQLPFNTIYQLVAARGTAALESAETLLLLPDLLAYWLTGEVGAERTNASTTQLYDVSAREWSTDLARRVGVPWAILPPLRDAGDRIGWVSPDVAAGLDLAQDVPVIAVGSHDTASAVVGVPAGEEEFGYISSGTWSLVGLELEKPVLSEAARVADFTNEGGVDGTVRLLKNVMGLWVLSECVRSWTEQGLAGTDLPTLLAGAGEAPALRTVVDINDPALLAPSTALDPMPDRVVALAARAGEPVPEHRMALVRCVLDSLALAYRRHLRTAADLAGRRLEVVHVVGGGSQNALLCQLTADACGLPVLAGPAEAAALGNVLVQARTLGADLPDLAAMRTLVRATHGLRRHEPRGGHDWDAAEARLDAAR</sequence>
<dbReference type="InterPro" id="IPR018484">
    <property type="entry name" value="FGGY_N"/>
</dbReference>
<evidence type="ECO:0000256" key="7">
    <source>
        <dbReference type="ARBA" id="ARBA00023308"/>
    </source>
</evidence>
<evidence type="ECO:0000313" key="10">
    <source>
        <dbReference type="EMBL" id="MEQ7847415.1"/>
    </source>
</evidence>
<dbReference type="PANTHER" id="PTHR43095:SF5">
    <property type="entry name" value="XYLULOSE KINASE"/>
    <property type="match status" value="1"/>
</dbReference>
<proteinExistence type="inferred from homology"/>
<dbReference type="GO" id="GO:0016740">
    <property type="term" value="F:transferase activity"/>
    <property type="evidence" value="ECO:0007669"/>
    <property type="project" value="UniProtKB-KW"/>
</dbReference>
<dbReference type="CDD" id="cd07771">
    <property type="entry name" value="ASKHA_NBD_FGGY_RhaB-like"/>
    <property type="match status" value="1"/>
</dbReference>
<accession>A0ABV1NY64</accession>
<keyword evidence="2" id="KW-0119">Carbohydrate metabolism</keyword>
<dbReference type="Proteomes" id="UP001482520">
    <property type="component" value="Unassembled WGS sequence"/>
</dbReference>
<dbReference type="InterPro" id="IPR050406">
    <property type="entry name" value="FGGY_Carb_Kinase"/>
</dbReference>
<keyword evidence="11" id="KW-1185">Reference proteome</keyword>
<dbReference type="InterPro" id="IPR043129">
    <property type="entry name" value="ATPase_NBD"/>
</dbReference>
<keyword evidence="4" id="KW-0547">Nucleotide-binding</keyword>
<evidence type="ECO:0000256" key="2">
    <source>
        <dbReference type="ARBA" id="ARBA00022629"/>
    </source>
</evidence>
<comment type="caution">
    <text evidence="10">The sequence shown here is derived from an EMBL/GenBank/DDBJ whole genome shotgun (WGS) entry which is preliminary data.</text>
</comment>
<evidence type="ECO:0000256" key="4">
    <source>
        <dbReference type="ARBA" id="ARBA00022741"/>
    </source>
</evidence>
<organism evidence="10 11">
    <name type="scientific">Nocardioides kribbensis</name>
    <dbReference type="NCBI Taxonomy" id="305517"/>
    <lineage>
        <taxon>Bacteria</taxon>
        <taxon>Bacillati</taxon>
        <taxon>Actinomycetota</taxon>
        <taxon>Actinomycetes</taxon>
        <taxon>Propionibacteriales</taxon>
        <taxon>Nocardioidaceae</taxon>
        <taxon>Nocardioides</taxon>
    </lineage>
</organism>
<evidence type="ECO:0000256" key="6">
    <source>
        <dbReference type="ARBA" id="ARBA00022840"/>
    </source>
</evidence>
<evidence type="ECO:0000256" key="5">
    <source>
        <dbReference type="ARBA" id="ARBA00022777"/>
    </source>
</evidence>
<dbReference type="PANTHER" id="PTHR43095">
    <property type="entry name" value="SUGAR KINASE"/>
    <property type="match status" value="1"/>
</dbReference>
<dbReference type="SUPFAM" id="SSF53067">
    <property type="entry name" value="Actin-like ATPase domain"/>
    <property type="match status" value="2"/>
</dbReference>
<keyword evidence="3 10" id="KW-0808">Transferase</keyword>
<dbReference type="Pfam" id="PF00370">
    <property type="entry name" value="FGGY_N"/>
    <property type="match status" value="1"/>
</dbReference>
<evidence type="ECO:0000259" key="8">
    <source>
        <dbReference type="Pfam" id="PF00370"/>
    </source>
</evidence>
<dbReference type="EMBL" id="JBEGDP010000008">
    <property type="protein sequence ID" value="MEQ7847415.1"/>
    <property type="molecule type" value="Genomic_DNA"/>
</dbReference>
<dbReference type="RefSeq" id="WP_349804442.1">
    <property type="nucleotide sequence ID" value="NZ_JBEGDP010000008.1"/>
</dbReference>
<evidence type="ECO:0000256" key="1">
    <source>
        <dbReference type="ARBA" id="ARBA00009156"/>
    </source>
</evidence>
<comment type="similarity">
    <text evidence="1">Belongs to the FGGY kinase family.</text>
</comment>
<reference evidence="10 11" key="1">
    <citation type="submission" date="2024-02" db="EMBL/GenBank/DDBJ databases">
        <title>Full genome sequence of Nocardioides kribbensis.</title>
        <authorList>
            <person name="Poletto B.L."/>
            <person name="Silva G."/>
            <person name="Galante D."/>
            <person name="Campos K.R."/>
            <person name="Santos M.B.N."/>
            <person name="Sacchi C.T."/>
        </authorList>
    </citation>
    <scope>NUCLEOTIDE SEQUENCE [LARGE SCALE GENOMIC DNA]</scope>
    <source>
        <strain evidence="10 11">O4R</strain>
    </source>
</reference>
<evidence type="ECO:0000256" key="3">
    <source>
        <dbReference type="ARBA" id="ARBA00022679"/>
    </source>
</evidence>
<feature type="domain" description="Carbohydrate kinase FGGY C-terminal" evidence="9">
    <location>
        <begin position="268"/>
        <end position="463"/>
    </location>
</feature>
<gene>
    <name evidence="10" type="ORF">V6R90_09015</name>
</gene>
<protein>
    <submittedName>
        <fullName evidence="10">Rhamnulokinase family protein</fullName>
        <ecNumber evidence="10">2.7.1.-</ecNumber>
    </submittedName>
</protein>
<name>A0ABV1NY64_9ACTN</name>
<evidence type="ECO:0000259" key="9">
    <source>
        <dbReference type="Pfam" id="PF02782"/>
    </source>
</evidence>
<dbReference type="Gene3D" id="3.30.420.40">
    <property type="match status" value="2"/>
</dbReference>
<dbReference type="Pfam" id="PF02782">
    <property type="entry name" value="FGGY_C"/>
    <property type="match status" value="1"/>
</dbReference>
<keyword evidence="5" id="KW-0418">Kinase</keyword>
<feature type="domain" description="Carbohydrate kinase FGGY N-terminal" evidence="8">
    <location>
        <begin position="21"/>
        <end position="258"/>
    </location>
</feature>